<sequence>MKITTTVDIDFDTWVNQASRFTRGDDNLNTRNIPENTLTSGKAEIHVELLKPLIEGFSANIKYVQNFTVQEESFVINNETSLTESIGLVDKPKSLEVISYKKEVPYDDVNIMLQEIDALLDAKMSGLERLKAQVMKGVVLDIVGHSSFMGLTEDQYIIEY</sequence>
<evidence type="ECO:0000313" key="2">
    <source>
        <dbReference type="Proteomes" id="UP000693706"/>
    </source>
</evidence>
<gene>
    <name evidence="1" type="ORF">Harreka1_14</name>
</gene>
<protein>
    <submittedName>
        <fullName evidence="1">Uncharacterized protein</fullName>
    </submittedName>
</protein>
<reference evidence="1" key="1">
    <citation type="submission" date="2020-07" db="EMBL/GenBank/DDBJ databases">
        <title>Highly diverse flavobacterial phages as mortality factor during North Sea spring blooms.</title>
        <authorList>
            <person name="Bartlau N."/>
            <person name="Wichels A."/>
            <person name="Krohne G."/>
            <person name="Adriaenssens E.M."/>
            <person name="Heins A."/>
            <person name="Fuchs B.M."/>
            <person name="Amann R."/>
            <person name="Moraru C."/>
        </authorList>
    </citation>
    <scope>NUCLEOTIDE SEQUENCE</scope>
</reference>
<dbReference type="EMBL" id="MT732457">
    <property type="protein sequence ID" value="QQV90421.1"/>
    <property type="molecule type" value="Genomic_DNA"/>
</dbReference>
<dbReference type="Proteomes" id="UP000693706">
    <property type="component" value="Segment"/>
</dbReference>
<name>A0A8E4ZJT8_9CAUD</name>
<accession>A0A8E4ZJT8</accession>
<evidence type="ECO:0000313" key="1">
    <source>
        <dbReference type="EMBL" id="QQV90421.1"/>
    </source>
</evidence>
<proteinExistence type="predicted"/>
<organism evidence="1 2">
    <name type="scientific">Olleya phage Harreka_1</name>
    <dbReference type="NCBI Taxonomy" id="2745673"/>
    <lineage>
        <taxon>Viruses</taxon>
        <taxon>Duplodnaviria</taxon>
        <taxon>Heunggongvirae</taxon>
        <taxon>Uroviricota</taxon>
        <taxon>Caudoviricetes</taxon>
        <taxon>Aggregaviridae</taxon>
        <taxon>Harrekavirus</taxon>
        <taxon>Harrekavirus harreka</taxon>
    </lineage>
</organism>
<keyword evidence="2" id="KW-1185">Reference proteome</keyword>